<dbReference type="PANTHER" id="PTHR41252">
    <property type="entry name" value="BLR2505 PROTEIN"/>
    <property type="match status" value="1"/>
</dbReference>
<gene>
    <name evidence="2" type="ORF">DZC73_22290</name>
</gene>
<dbReference type="Proteomes" id="UP000267464">
    <property type="component" value="Unassembled WGS sequence"/>
</dbReference>
<sequence>MNTELNKQVARRFYERFDANDIDGVLDTMAEDSRFWIAGKAGSNNTVGWHTKPEMARMFKAMTAQMPRGLRMSVDSLIAEGDKVALEVHSYGELANGRVYENEYHALITVRDGRIAEVKEYMDTQHVHNVWFV</sequence>
<dbReference type="InterPro" id="IPR032710">
    <property type="entry name" value="NTF2-like_dom_sf"/>
</dbReference>
<evidence type="ECO:0000259" key="1">
    <source>
        <dbReference type="Pfam" id="PF12680"/>
    </source>
</evidence>
<name>A0A3N7HMT3_9BURK</name>
<dbReference type="Gene3D" id="3.10.450.50">
    <property type="match status" value="1"/>
</dbReference>
<feature type="domain" description="SnoaL-like" evidence="1">
    <location>
        <begin position="10"/>
        <end position="118"/>
    </location>
</feature>
<dbReference type="SUPFAM" id="SSF54427">
    <property type="entry name" value="NTF2-like"/>
    <property type="match status" value="1"/>
</dbReference>
<proteinExistence type="predicted"/>
<protein>
    <submittedName>
        <fullName evidence="2">Nuclear transport factor 2 family protein</fullName>
    </submittedName>
</protein>
<dbReference type="RefSeq" id="WP_124542605.1">
    <property type="nucleotide sequence ID" value="NZ_QUSW01000007.1"/>
</dbReference>
<accession>A0A3N7HMT3</accession>
<dbReference type="AlphaFoldDB" id="A0A3N7HMT3"/>
<reference evidence="2 3" key="2">
    <citation type="submission" date="2018-12" db="EMBL/GenBank/DDBJ databases">
        <title>Rhizobacter gummiphilus sp. nov., a rubber-degrading bacterium isolated from the soil of a botanical garden in Japan.</title>
        <authorList>
            <person name="Shunsuke S.S."/>
        </authorList>
    </citation>
    <scope>NUCLEOTIDE SEQUENCE [LARGE SCALE GENOMIC DNA]</scope>
    <source>
        <strain evidence="2 3">S-16</strain>
    </source>
</reference>
<dbReference type="PANTHER" id="PTHR41252:SF1">
    <property type="entry name" value="BLR2505 PROTEIN"/>
    <property type="match status" value="1"/>
</dbReference>
<dbReference type="OrthoDB" id="7061942at2"/>
<reference evidence="2 3" key="1">
    <citation type="submission" date="2018-08" db="EMBL/GenBank/DDBJ databases">
        <authorList>
            <person name="Khan S.A."/>
            <person name="Jeon C.O."/>
            <person name="Chun B.H."/>
            <person name="Jeong S.E."/>
        </authorList>
    </citation>
    <scope>NUCLEOTIDE SEQUENCE [LARGE SCALE GENOMIC DNA]</scope>
    <source>
        <strain evidence="2 3">S-16</strain>
    </source>
</reference>
<dbReference type="EMBL" id="QUSW01000007">
    <property type="protein sequence ID" value="RQP22386.1"/>
    <property type="molecule type" value="Genomic_DNA"/>
</dbReference>
<dbReference type="InterPro" id="IPR037401">
    <property type="entry name" value="SnoaL-like"/>
</dbReference>
<evidence type="ECO:0000313" key="3">
    <source>
        <dbReference type="Proteomes" id="UP000267464"/>
    </source>
</evidence>
<evidence type="ECO:0000313" key="2">
    <source>
        <dbReference type="EMBL" id="RQP22386.1"/>
    </source>
</evidence>
<organism evidence="2 3">
    <name type="scientific">Piscinibacter terrae</name>
    <dbReference type="NCBI Taxonomy" id="2496871"/>
    <lineage>
        <taxon>Bacteria</taxon>
        <taxon>Pseudomonadati</taxon>
        <taxon>Pseudomonadota</taxon>
        <taxon>Betaproteobacteria</taxon>
        <taxon>Burkholderiales</taxon>
        <taxon>Sphaerotilaceae</taxon>
        <taxon>Piscinibacter</taxon>
    </lineage>
</organism>
<dbReference type="Pfam" id="PF12680">
    <property type="entry name" value="SnoaL_2"/>
    <property type="match status" value="1"/>
</dbReference>
<comment type="caution">
    <text evidence="2">The sequence shown here is derived from an EMBL/GenBank/DDBJ whole genome shotgun (WGS) entry which is preliminary data.</text>
</comment>
<keyword evidence="3" id="KW-1185">Reference proteome</keyword>